<organism evidence="2 3">
    <name type="scientific">Heterorhabditis bacteriophora</name>
    <name type="common">Entomopathogenic nematode worm</name>
    <dbReference type="NCBI Taxonomy" id="37862"/>
    <lineage>
        <taxon>Eukaryota</taxon>
        <taxon>Metazoa</taxon>
        <taxon>Ecdysozoa</taxon>
        <taxon>Nematoda</taxon>
        <taxon>Chromadorea</taxon>
        <taxon>Rhabditida</taxon>
        <taxon>Rhabditina</taxon>
        <taxon>Rhabditomorpha</taxon>
        <taxon>Strongyloidea</taxon>
        <taxon>Heterorhabditidae</taxon>
        <taxon>Heterorhabditis</taxon>
    </lineage>
</organism>
<sequence>MTREFSYDEIYYPGDLDANNNDEEAREASETEIMKEDRSLQSEECARVSIKHKEELDSVSEPSPEEREKKNNILVSFESGNKLVKKEDRNIVRKRKVTRRSPSYSEREKSFT</sequence>
<keyword evidence="2" id="KW-1185">Reference proteome</keyword>
<evidence type="ECO:0000313" key="2">
    <source>
        <dbReference type="Proteomes" id="UP000095283"/>
    </source>
</evidence>
<evidence type="ECO:0000256" key="1">
    <source>
        <dbReference type="SAM" id="MobiDB-lite"/>
    </source>
</evidence>
<reference evidence="3" key="1">
    <citation type="submission" date="2016-11" db="UniProtKB">
        <authorList>
            <consortium name="WormBaseParasite"/>
        </authorList>
    </citation>
    <scope>IDENTIFICATION</scope>
</reference>
<dbReference type="Proteomes" id="UP000095283">
    <property type="component" value="Unplaced"/>
</dbReference>
<feature type="region of interest" description="Disordered" evidence="1">
    <location>
        <begin position="93"/>
        <end position="112"/>
    </location>
</feature>
<proteinExistence type="predicted"/>
<name>A0A1I7XKL1_HETBA</name>
<accession>A0A1I7XKL1</accession>
<feature type="compositionally biased region" description="Basic and acidic residues" evidence="1">
    <location>
        <begin position="26"/>
        <end position="56"/>
    </location>
</feature>
<dbReference type="AlphaFoldDB" id="A0A1I7XKL1"/>
<protein>
    <submittedName>
        <fullName evidence="3">Ovule protein</fullName>
    </submittedName>
</protein>
<feature type="region of interest" description="Disordered" evidence="1">
    <location>
        <begin position="1"/>
        <end position="74"/>
    </location>
</feature>
<dbReference type="WBParaSite" id="Hba_18251">
    <property type="protein sequence ID" value="Hba_18251"/>
    <property type="gene ID" value="Hba_18251"/>
</dbReference>
<evidence type="ECO:0000313" key="3">
    <source>
        <dbReference type="WBParaSite" id="Hba_18251"/>
    </source>
</evidence>